<dbReference type="Pfam" id="PF00126">
    <property type="entry name" value="HTH_1"/>
    <property type="match status" value="1"/>
</dbReference>
<evidence type="ECO:0000313" key="7">
    <source>
        <dbReference type="Proteomes" id="UP000316798"/>
    </source>
</evidence>
<evidence type="ECO:0000256" key="3">
    <source>
        <dbReference type="ARBA" id="ARBA00023125"/>
    </source>
</evidence>
<gene>
    <name evidence="6" type="ORF">EUB48_16320</name>
</gene>
<dbReference type="GO" id="GO:0003700">
    <property type="term" value="F:DNA-binding transcription factor activity"/>
    <property type="evidence" value="ECO:0007669"/>
    <property type="project" value="InterPro"/>
</dbReference>
<dbReference type="InterPro" id="IPR036390">
    <property type="entry name" value="WH_DNA-bd_sf"/>
</dbReference>
<dbReference type="Gene3D" id="1.10.10.10">
    <property type="entry name" value="Winged helix-like DNA-binding domain superfamily/Winged helix DNA-binding domain"/>
    <property type="match status" value="1"/>
</dbReference>
<dbReference type="AlphaFoldDB" id="A0A515DE84"/>
<evidence type="ECO:0000256" key="4">
    <source>
        <dbReference type="ARBA" id="ARBA00023163"/>
    </source>
</evidence>
<dbReference type="KEGG" id="rhf:EUB48_16320"/>
<dbReference type="PROSITE" id="PS50931">
    <property type="entry name" value="HTH_LYSR"/>
    <property type="match status" value="1"/>
</dbReference>
<dbReference type="EMBL" id="CP035503">
    <property type="protein sequence ID" value="QDL38680.1"/>
    <property type="molecule type" value="Genomic_DNA"/>
</dbReference>
<dbReference type="InterPro" id="IPR036388">
    <property type="entry name" value="WH-like_DNA-bd_sf"/>
</dbReference>
<keyword evidence="4" id="KW-0804">Transcription</keyword>
<dbReference type="OrthoDB" id="8911859at2"/>
<dbReference type="PANTHER" id="PTHR30126">
    <property type="entry name" value="HTH-TYPE TRANSCRIPTIONAL REGULATOR"/>
    <property type="match status" value="1"/>
</dbReference>
<sequence>MGIAAPGEPTEPKLVDSNTCVSSNLTDGNFNQVDINIARLDLISIRLVIVCAELGSLSAAAKRTHCSISAASQRLKALEASIGRALFVRDYRGLRLTDAGDVLVAHGKLVFGQLELMRDQVGSISFREGFHSA</sequence>
<evidence type="ECO:0000313" key="6">
    <source>
        <dbReference type="EMBL" id="QDL38680.1"/>
    </source>
</evidence>
<feature type="domain" description="HTH lysR-type" evidence="5">
    <location>
        <begin position="40"/>
        <end position="97"/>
    </location>
</feature>
<dbReference type="PANTHER" id="PTHR30126:SF40">
    <property type="entry name" value="HTH-TYPE TRANSCRIPTIONAL REGULATOR GLTR"/>
    <property type="match status" value="1"/>
</dbReference>
<accession>A0A515DE84</accession>
<reference evidence="6 7" key="1">
    <citation type="submission" date="2019-01" db="EMBL/GenBank/DDBJ databases">
        <title>Genomic insights into a novel species Rhodoferax sp.</title>
        <authorList>
            <person name="Jin L."/>
        </authorList>
    </citation>
    <scope>NUCLEOTIDE SEQUENCE [LARGE SCALE GENOMIC DNA]</scope>
    <source>
        <strain evidence="6 7">CHu59-6-5</strain>
    </source>
</reference>
<keyword evidence="2" id="KW-0805">Transcription regulation</keyword>
<proteinExistence type="inferred from homology"/>
<comment type="similarity">
    <text evidence="1">Belongs to the LysR transcriptional regulatory family.</text>
</comment>
<dbReference type="GO" id="GO:0000976">
    <property type="term" value="F:transcription cis-regulatory region binding"/>
    <property type="evidence" value="ECO:0007669"/>
    <property type="project" value="TreeGrafter"/>
</dbReference>
<organism evidence="6 7">
    <name type="scientific">Rhodoferax sediminis</name>
    <dbReference type="NCBI Taxonomy" id="2509614"/>
    <lineage>
        <taxon>Bacteria</taxon>
        <taxon>Pseudomonadati</taxon>
        <taxon>Pseudomonadota</taxon>
        <taxon>Betaproteobacteria</taxon>
        <taxon>Burkholderiales</taxon>
        <taxon>Comamonadaceae</taxon>
        <taxon>Rhodoferax</taxon>
    </lineage>
</organism>
<name>A0A515DE84_9BURK</name>
<keyword evidence="7" id="KW-1185">Reference proteome</keyword>
<keyword evidence="3" id="KW-0238">DNA-binding</keyword>
<evidence type="ECO:0000259" key="5">
    <source>
        <dbReference type="PROSITE" id="PS50931"/>
    </source>
</evidence>
<dbReference type="SUPFAM" id="SSF46785">
    <property type="entry name" value="Winged helix' DNA-binding domain"/>
    <property type="match status" value="1"/>
</dbReference>
<protein>
    <submittedName>
        <fullName evidence="6">LysR family transcriptional regulator</fullName>
    </submittedName>
</protein>
<evidence type="ECO:0000256" key="1">
    <source>
        <dbReference type="ARBA" id="ARBA00009437"/>
    </source>
</evidence>
<dbReference type="Proteomes" id="UP000316798">
    <property type="component" value="Chromosome"/>
</dbReference>
<evidence type="ECO:0000256" key="2">
    <source>
        <dbReference type="ARBA" id="ARBA00023015"/>
    </source>
</evidence>
<dbReference type="InterPro" id="IPR000847">
    <property type="entry name" value="LysR_HTH_N"/>
</dbReference>